<evidence type="ECO:0000313" key="7">
    <source>
        <dbReference type="Proteomes" id="UP000516314"/>
    </source>
</evidence>
<dbReference type="AlphaFoldDB" id="A0A5S9XNJ4"/>
<evidence type="ECO:0000313" key="5">
    <source>
        <dbReference type="EMBL" id="CAD5326437.1"/>
    </source>
</evidence>
<reference evidence="5 7" key="2">
    <citation type="submission" date="2020-09" db="EMBL/GenBank/DDBJ databases">
        <authorList>
            <person name="Ashkenazy H."/>
        </authorList>
    </citation>
    <scope>NUCLEOTIDE SEQUENCE [LARGE SCALE GENOMIC DNA]</scope>
    <source>
        <strain evidence="7">cv. Cdm-0</strain>
    </source>
</reference>
<dbReference type="InterPro" id="IPR002885">
    <property type="entry name" value="PPR_rpt"/>
</dbReference>
<dbReference type="NCBIfam" id="TIGR00756">
    <property type="entry name" value="PPR"/>
    <property type="match status" value="5"/>
</dbReference>
<protein>
    <submittedName>
        <fullName evidence="5">(thale cress) hypothetical protein</fullName>
    </submittedName>
</protein>
<feature type="repeat" description="PPR" evidence="3">
    <location>
        <begin position="244"/>
        <end position="278"/>
    </location>
</feature>
<name>A0A5S9XNJ4_ARATH</name>
<dbReference type="PANTHER" id="PTHR47447">
    <property type="entry name" value="OS03G0856100 PROTEIN"/>
    <property type="match status" value="1"/>
</dbReference>
<dbReference type="Pfam" id="PF01535">
    <property type="entry name" value="PPR"/>
    <property type="match status" value="3"/>
</dbReference>
<reference evidence="4 6" key="1">
    <citation type="submission" date="2019-12" db="EMBL/GenBank/DDBJ databases">
        <authorList>
            <person name="Jiao W.-B."/>
            <person name="Schneeberger K."/>
        </authorList>
    </citation>
    <scope>NUCLEOTIDE SEQUENCE [LARGE SCALE GENOMIC DNA]</scope>
    <source>
        <strain evidence="6">cv. C24</strain>
    </source>
</reference>
<feature type="repeat" description="PPR" evidence="3">
    <location>
        <begin position="314"/>
        <end position="348"/>
    </location>
</feature>
<dbReference type="Gene3D" id="1.25.40.10">
    <property type="entry name" value="Tetratricopeptide repeat domain"/>
    <property type="match status" value="2"/>
</dbReference>
<dbReference type="OrthoDB" id="185373at2759"/>
<gene>
    <name evidence="5" type="ORF">AT9943_LOCUS14203</name>
    <name evidence="4" type="ORF">C24_LOCUS16389</name>
</gene>
<evidence type="ECO:0000313" key="6">
    <source>
        <dbReference type="Proteomes" id="UP000434276"/>
    </source>
</evidence>
<proteinExistence type="inferred from homology"/>
<sequence length="498" mass="56890">MLQKISSDSYRRLLAPVLSSSSSLSSTSINRTEIERITIIINGHPFPNHPIQPILAKHIPLSSLSPEFVSEVLGRLFAAHSNGLKALEFFKYSLKSSKSSPTSDSFEKTLHILARMRYFDQAWALMAEVRKDYPNLLSFKSMSILLCKIAKFGSYEETLEAFVKMEKEIFRKKFGVDEFNILLRAFCTEREMKEARSIFEKLHSRFNPDVKTMNILLLGFKEAGDVTATELFYHEMVKRGFKPNSVTYGIRIDGFCKKRNFGEALRLFEDMDRLDFDITVQILTTLIHGSGVARNKIKARQLFDEISKRGLTPDCGAYNALMSSLMKCGDVSGAIKVMKEMEEKGIEPDSVTFHSMFIGMMKSKEFGFNGVCEYYQKMKERSLVPKTPTIVMLMKLFCHNGEVNLGLDLWKYMLEKGYCPHGHALELLTTALCARRRANDAFECSWQTVERGRCVSEPVYRMLETSLSSNNELKKLEELKGEIQKLHSFLPPPEIQLI</sequence>
<organism evidence="4 6">
    <name type="scientific">Arabidopsis thaliana</name>
    <name type="common">Mouse-ear cress</name>
    <dbReference type="NCBI Taxonomy" id="3702"/>
    <lineage>
        <taxon>Eukaryota</taxon>
        <taxon>Viridiplantae</taxon>
        <taxon>Streptophyta</taxon>
        <taxon>Embryophyta</taxon>
        <taxon>Tracheophyta</taxon>
        <taxon>Spermatophyta</taxon>
        <taxon>Magnoliopsida</taxon>
        <taxon>eudicotyledons</taxon>
        <taxon>Gunneridae</taxon>
        <taxon>Pentapetalae</taxon>
        <taxon>rosids</taxon>
        <taxon>malvids</taxon>
        <taxon>Brassicales</taxon>
        <taxon>Brassicaceae</taxon>
        <taxon>Camelineae</taxon>
        <taxon>Arabidopsis</taxon>
    </lineage>
</organism>
<dbReference type="Proteomes" id="UP000516314">
    <property type="component" value="Chromosome 3"/>
</dbReference>
<feature type="repeat" description="PPR" evidence="3">
    <location>
        <begin position="386"/>
        <end position="420"/>
    </location>
</feature>
<dbReference type="Pfam" id="PF13041">
    <property type="entry name" value="PPR_2"/>
    <property type="match status" value="2"/>
</dbReference>
<dbReference type="InterPro" id="IPR011990">
    <property type="entry name" value="TPR-like_helical_dom_sf"/>
</dbReference>
<evidence type="ECO:0000256" key="1">
    <source>
        <dbReference type="ARBA" id="ARBA00007626"/>
    </source>
</evidence>
<dbReference type="PROSITE" id="PS51375">
    <property type="entry name" value="PPR"/>
    <property type="match status" value="4"/>
</dbReference>
<dbReference type="EMBL" id="LR881468">
    <property type="protein sequence ID" value="CAD5326437.1"/>
    <property type="molecule type" value="Genomic_DNA"/>
</dbReference>
<dbReference type="EMBL" id="CACSHJ010000089">
    <property type="protein sequence ID" value="CAA0387827.1"/>
    <property type="molecule type" value="Genomic_DNA"/>
</dbReference>
<feature type="repeat" description="PPR" evidence="3">
    <location>
        <begin position="209"/>
        <end position="243"/>
    </location>
</feature>
<evidence type="ECO:0000256" key="3">
    <source>
        <dbReference type="PROSITE-ProRule" id="PRU00708"/>
    </source>
</evidence>
<dbReference type="Proteomes" id="UP000434276">
    <property type="component" value="Unassembled WGS sequence"/>
</dbReference>
<accession>A0A5S9XNJ4</accession>
<evidence type="ECO:0000313" key="4">
    <source>
        <dbReference type="EMBL" id="CAA0387827.1"/>
    </source>
</evidence>
<dbReference type="PANTHER" id="PTHR47447:SF23">
    <property type="entry name" value="PENTACOTRIPEPTIDE-REPEAT REGION OF PRORP DOMAIN-CONTAINING PROTEIN"/>
    <property type="match status" value="1"/>
</dbReference>
<dbReference type="ExpressionAtlas" id="A0A5S9XNJ4">
    <property type="expression patterns" value="baseline and differential"/>
</dbReference>
<keyword evidence="2" id="KW-0677">Repeat</keyword>
<dbReference type="FunFam" id="1.25.40.10:FF:002108">
    <property type="entry name" value="Pentatricopeptide repeat-containing protein At3g61360"/>
    <property type="match status" value="1"/>
</dbReference>
<comment type="similarity">
    <text evidence="1">Belongs to the PPR family. P subfamily.</text>
</comment>
<evidence type="ECO:0000256" key="2">
    <source>
        <dbReference type="ARBA" id="ARBA00022737"/>
    </source>
</evidence>